<protein>
    <submittedName>
        <fullName evidence="2">Membrane protein</fullName>
    </submittedName>
</protein>
<evidence type="ECO:0000313" key="3">
    <source>
        <dbReference type="Proteomes" id="UP000004342"/>
    </source>
</evidence>
<feature type="transmembrane region" description="Helical" evidence="1">
    <location>
        <begin position="34"/>
        <end position="55"/>
    </location>
</feature>
<accession>A0AAV3BVE5</accession>
<organism evidence="2 3">
    <name type="scientific">Clostridium perfringens B str. ATCC 3626</name>
    <dbReference type="NCBI Taxonomy" id="451754"/>
    <lineage>
        <taxon>Bacteria</taxon>
        <taxon>Bacillati</taxon>
        <taxon>Bacillota</taxon>
        <taxon>Clostridia</taxon>
        <taxon>Eubacteriales</taxon>
        <taxon>Clostridiaceae</taxon>
        <taxon>Clostridium</taxon>
    </lineage>
</organism>
<evidence type="ECO:0000256" key="1">
    <source>
        <dbReference type="SAM" id="Phobius"/>
    </source>
</evidence>
<dbReference type="AlphaFoldDB" id="A0AAV3BVE5"/>
<proteinExistence type="predicted"/>
<feature type="transmembrane region" description="Helical" evidence="1">
    <location>
        <begin position="6"/>
        <end position="22"/>
    </location>
</feature>
<evidence type="ECO:0000313" key="2">
    <source>
        <dbReference type="EMBL" id="EDT24477.1"/>
    </source>
</evidence>
<feature type="transmembrane region" description="Helical" evidence="1">
    <location>
        <begin position="150"/>
        <end position="173"/>
    </location>
</feature>
<keyword evidence="1" id="KW-0812">Transmembrane</keyword>
<comment type="caution">
    <text evidence="2">The sequence shown here is derived from an EMBL/GenBank/DDBJ whole genome shotgun (WGS) entry which is preliminary data.</text>
</comment>
<dbReference type="Proteomes" id="UP000004342">
    <property type="component" value="Unassembled WGS sequence"/>
</dbReference>
<gene>
    <name evidence="2" type="ORF">AC1_1280</name>
</gene>
<feature type="transmembrane region" description="Helical" evidence="1">
    <location>
        <begin position="117"/>
        <end position="138"/>
    </location>
</feature>
<dbReference type="EMBL" id="ABDV01000005">
    <property type="protein sequence ID" value="EDT24477.1"/>
    <property type="molecule type" value="Genomic_DNA"/>
</dbReference>
<sequence length="185" mass="21641">MEVLIILYLSFFIIITISIFLGRGKSLVKQKLFLTLSSFLILIGIITSFLIKSIFLNNLRIHNELYDYVNLEFINWALNKFNSYFKWSYLYVLIVLGILLYNLYTDHNIRNKENLKHFNYICVTSMGVILTGAIIYSFSSINKVFDIPLYLEVTAFSQIFILYIPLVAMRLYIGNPEVENTVFEV</sequence>
<keyword evidence="1" id="KW-0472">Membrane</keyword>
<name>A0AAV3BVE5_CLOPF</name>
<keyword evidence="1" id="KW-1133">Transmembrane helix</keyword>
<feature type="transmembrane region" description="Helical" evidence="1">
    <location>
        <begin position="87"/>
        <end position="105"/>
    </location>
</feature>
<reference evidence="2 3" key="1">
    <citation type="submission" date="2007-07" db="EMBL/GenBank/DDBJ databases">
        <title>Annotation of Clostridium perfringens B str. ATCC 3626.</title>
        <authorList>
            <person name="Paulsen I."/>
            <person name="Sebastian Y."/>
        </authorList>
    </citation>
    <scope>NUCLEOTIDE SEQUENCE [LARGE SCALE GENOMIC DNA]</scope>
    <source>
        <strain evidence="3">B str. ATCC 3626</strain>
    </source>
</reference>